<organism evidence="1">
    <name type="scientific">viral metagenome</name>
    <dbReference type="NCBI Taxonomy" id="1070528"/>
    <lineage>
        <taxon>unclassified sequences</taxon>
        <taxon>metagenomes</taxon>
        <taxon>organismal metagenomes</taxon>
    </lineage>
</organism>
<accession>A0A6C0J7C3</accession>
<dbReference type="EMBL" id="MN740328">
    <property type="protein sequence ID" value="QHU00641.1"/>
    <property type="molecule type" value="Genomic_DNA"/>
</dbReference>
<protein>
    <submittedName>
        <fullName evidence="1">Uncharacterized protein</fullName>
    </submittedName>
</protein>
<reference evidence="1" key="1">
    <citation type="journal article" date="2020" name="Nature">
        <title>Giant virus diversity and host interactions through global metagenomics.</title>
        <authorList>
            <person name="Schulz F."/>
            <person name="Roux S."/>
            <person name="Paez-Espino D."/>
            <person name="Jungbluth S."/>
            <person name="Walsh D.A."/>
            <person name="Denef V.J."/>
            <person name="McMahon K.D."/>
            <person name="Konstantinidis K.T."/>
            <person name="Eloe-Fadrosh E.A."/>
            <person name="Kyrpides N.C."/>
            <person name="Woyke T."/>
        </authorList>
    </citation>
    <scope>NUCLEOTIDE SEQUENCE</scope>
    <source>
        <strain evidence="1">GVMAG-M-3300025860-20</strain>
    </source>
</reference>
<dbReference type="AlphaFoldDB" id="A0A6C0J7C3"/>
<evidence type="ECO:0000313" key="1">
    <source>
        <dbReference type="EMBL" id="QHU00641.1"/>
    </source>
</evidence>
<sequence>MGSDKKDMVKLNAKTITFDKICQLNDIYEIDTEGFEIIQMIDFIKYKISKI</sequence>
<proteinExistence type="predicted"/>
<name>A0A6C0J7C3_9ZZZZ</name>